<keyword evidence="3" id="KW-0862">Zinc</keyword>
<evidence type="ECO:0000313" key="7">
    <source>
        <dbReference type="Proteomes" id="UP001196509"/>
    </source>
</evidence>
<dbReference type="PANTHER" id="PTHR33337">
    <property type="entry name" value="GFA DOMAIN-CONTAINING PROTEIN"/>
    <property type="match status" value="1"/>
</dbReference>
<name>A0AAE3D0E8_9HYPH</name>
<protein>
    <submittedName>
        <fullName evidence="6">GFA family protein</fullName>
    </submittedName>
</protein>
<dbReference type="EMBL" id="JAICBX010000001">
    <property type="protein sequence ID" value="MBW8636952.1"/>
    <property type="molecule type" value="Genomic_DNA"/>
</dbReference>
<keyword evidence="2" id="KW-0479">Metal-binding</keyword>
<evidence type="ECO:0000313" key="6">
    <source>
        <dbReference type="EMBL" id="MBW8636952.1"/>
    </source>
</evidence>
<evidence type="ECO:0000256" key="4">
    <source>
        <dbReference type="ARBA" id="ARBA00023239"/>
    </source>
</evidence>
<dbReference type="Gene3D" id="3.90.1590.10">
    <property type="entry name" value="glutathione-dependent formaldehyde- activating enzyme (gfa)"/>
    <property type="match status" value="1"/>
</dbReference>
<gene>
    <name evidence="6" type="ORF">K1W69_07105</name>
</gene>
<comment type="similarity">
    <text evidence="1">Belongs to the Gfa family.</text>
</comment>
<dbReference type="SUPFAM" id="SSF51316">
    <property type="entry name" value="Mss4-like"/>
    <property type="match status" value="1"/>
</dbReference>
<evidence type="ECO:0000256" key="3">
    <source>
        <dbReference type="ARBA" id="ARBA00022833"/>
    </source>
</evidence>
<dbReference type="Pfam" id="PF04828">
    <property type="entry name" value="GFA"/>
    <property type="match status" value="1"/>
</dbReference>
<dbReference type="AlphaFoldDB" id="A0AAE3D0E8"/>
<dbReference type="InterPro" id="IPR006913">
    <property type="entry name" value="CENP-V/GFA"/>
</dbReference>
<dbReference type="Proteomes" id="UP001196509">
    <property type="component" value="Unassembled WGS sequence"/>
</dbReference>
<evidence type="ECO:0000256" key="2">
    <source>
        <dbReference type="ARBA" id="ARBA00022723"/>
    </source>
</evidence>
<evidence type="ECO:0000256" key="1">
    <source>
        <dbReference type="ARBA" id="ARBA00005495"/>
    </source>
</evidence>
<dbReference type="PANTHER" id="PTHR33337:SF33">
    <property type="entry name" value="CENP-V_GFA DOMAIN-CONTAINING PROTEIN"/>
    <property type="match status" value="1"/>
</dbReference>
<dbReference type="InterPro" id="IPR011057">
    <property type="entry name" value="Mss4-like_sf"/>
</dbReference>
<feature type="domain" description="CENP-V/GFA" evidence="5">
    <location>
        <begin position="1"/>
        <end position="120"/>
    </location>
</feature>
<keyword evidence="7" id="KW-1185">Reference proteome</keyword>
<dbReference type="RefSeq" id="WP_220227592.1">
    <property type="nucleotide sequence ID" value="NZ_JAICBX010000001.1"/>
</dbReference>
<dbReference type="PROSITE" id="PS51891">
    <property type="entry name" value="CENP_V_GFA"/>
    <property type="match status" value="1"/>
</dbReference>
<comment type="caution">
    <text evidence="6">The sequence shown here is derived from an EMBL/GenBank/DDBJ whole genome shotgun (WGS) entry which is preliminary data.</text>
</comment>
<dbReference type="GO" id="GO:0016846">
    <property type="term" value="F:carbon-sulfur lyase activity"/>
    <property type="evidence" value="ECO:0007669"/>
    <property type="project" value="InterPro"/>
</dbReference>
<reference evidence="6" key="1">
    <citation type="submission" date="2021-08" db="EMBL/GenBank/DDBJ databases">
        <title>Hoeflea bacterium WL0058 sp. nov., isolated from the sediment.</title>
        <authorList>
            <person name="Wang L."/>
            <person name="Zhang D."/>
        </authorList>
    </citation>
    <scope>NUCLEOTIDE SEQUENCE</scope>
    <source>
        <strain evidence="6">WL0058</strain>
    </source>
</reference>
<keyword evidence="4" id="KW-0456">Lyase</keyword>
<dbReference type="GO" id="GO:0046872">
    <property type="term" value="F:metal ion binding"/>
    <property type="evidence" value="ECO:0007669"/>
    <property type="project" value="UniProtKB-KW"/>
</dbReference>
<sequence length="154" mass="17499">MKGYCSCGEVVYDMIEKPLFVHACHCRWCQRETGSAFVMNALIETDRIKIKAGAPEVIDTPSESGRGQKIYRCPKCHVALWSVYSGAGPKFSFVRVGALENPDAYPPDIHIFTESKQPWLGLPDNVPVMDRYYDRDKFWPQASLERRLAAIKLD</sequence>
<accession>A0AAE3D0E8</accession>
<proteinExistence type="inferred from homology"/>
<organism evidence="6 7">
    <name type="scientific">Flavimaribacter sediminis</name>
    <dbReference type="NCBI Taxonomy" id="2865987"/>
    <lineage>
        <taxon>Bacteria</taxon>
        <taxon>Pseudomonadati</taxon>
        <taxon>Pseudomonadota</taxon>
        <taxon>Alphaproteobacteria</taxon>
        <taxon>Hyphomicrobiales</taxon>
        <taxon>Rhizobiaceae</taxon>
        <taxon>Flavimaribacter</taxon>
    </lineage>
</organism>
<evidence type="ECO:0000259" key="5">
    <source>
        <dbReference type="PROSITE" id="PS51891"/>
    </source>
</evidence>